<protein>
    <recommendedName>
        <fullName evidence="2">VWFA domain-containing protein</fullName>
    </recommendedName>
</protein>
<evidence type="ECO:0000313" key="3">
    <source>
        <dbReference type="EMBL" id="QDU45840.1"/>
    </source>
</evidence>
<dbReference type="EMBL" id="CP036276">
    <property type="protein sequence ID" value="QDU45840.1"/>
    <property type="molecule type" value="Genomic_DNA"/>
</dbReference>
<feature type="transmembrane region" description="Helical" evidence="1">
    <location>
        <begin position="599"/>
        <end position="619"/>
    </location>
</feature>
<sequence length="627" mass="69626" precursor="true">MNLPGFYALSSAWLFLLLIPLIIFYFLKLRRPQMDVTSLVLWQQVINDQRVNSPFQKFKRNMLLLLQLLLLISLILAAMQPFWPTGADRANYVPVLIDCSASMGARDKPGGPTRLEVAKAQVEQMIEDLLPDQELSLIAFHKTARRVTDFSNNKRVLRDGLNDITVTDIPSKIEEALRMTQAMARRVEIDNVLLLTDGNFPTEANFELPFELTYQKIDPGGKNIGITALNARRAGATKWEIFVRLEGATDQQTAARVEWAQDGNPVGEEEVILEQGQSERLVFSVDAERASMIRVRLKPEGFDALDSDNIAYLDLPAGRDLTVYCPLDMKAYRHALRGMENVIVEPDADSGNSDLSEYDLLISDRSAEESPPAQVSLFVGVIPPNIQDLVTVESGGAEVVDWDKTSPLLQYVQLTEVFSSDEPKSREEVQDRHYEEAGYEILAHGRTGPLILADRSGERPKFYLLFHTDNSTLPYRVGFPILVTNAVQIATRQSSLSDVRGTTTGVLPSRQLLTSRTYQIQGPGGISRETTSNDDGMVSGISAPLAGEYTLSEGGKLQARIGASLLSAEETSLVGTEAIQFSELSVSATDEKVKMDRPLWPQLTLAALVFLLAEWWYFLRRGGGLMA</sequence>
<proteinExistence type="predicted"/>
<dbReference type="KEGG" id="sdyn:Mal52_43360"/>
<feature type="transmembrane region" description="Helical" evidence="1">
    <location>
        <begin position="6"/>
        <end position="27"/>
    </location>
</feature>
<feature type="transmembrane region" description="Helical" evidence="1">
    <location>
        <begin position="63"/>
        <end position="83"/>
    </location>
</feature>
<dbReference type="RefSeq" id="WP_145378381.1">
    <property type="nucleotide sequence ID" value="NZ_CP036276.1"/>
</dbReference>
<reference evidence="3 4" key="1">
    <citation type="submission" date="2019-02" db="EMBL/GenBank/DDBJ databases">
        <title>Deep-cultivation of Planctomycetes and their phenomic and genomic characterization uncovers novel biology.</title>
        <authorList>
            <person name="Wiegand S."/>
            <person name="Jogler M."/>
            <person name="Boedeker C."/>
            <person name="Pinto D."/>
            <person name="Vollmers J."/>
            <person name="Rivas-Marin E."/>
            <person name="Kohn T."/>
            <person name="Peeters S.H."/>
            <person name="Heuer A."/>
            <person name="Rast P."/>
            <person name="Oberbeckmann S."/>
            <person name="Bunk B."/>
            <person name="Jeske O."/>
            <person name="Meyerdierks A."/>
            <person name="Storesund J.E."/>
            <person name="Kallscheuer N."/>
            <person name="Luecker S."/>
            <person name="Lage O.M."/>
            <person name="Pohl T."/>
            <person name="Merkel B.J."/>
            <person name="Hornburger P."/>
            <person name="Mueller R.-W."/>
            <person name="Bruemmer F."/>
            <person name="Labrenz M."/>
            <person name="Spormann A.M."/>
            <person name="Op den Camp H."/>
            <person name="Overmann J."/>
            <person name="Amann R."/>
            <person name="Jetten M.S.M."/>
            <person name="Mascher T."/>
            <person name="Medema M.H."/>
            <person name="Devos D.P."/>
            <person name="Kaster A.-K."/>
            <person name="Ovreas L."/>
            <person name="Rohde M."/>
            <person name="Galperin M.Y."/>
            <person name="Jogler C."/>
        </authorList>
    </citation>
    <scope>NUCLEOTIDE SEQUENCE [LARGE SCALE GENOMIC DNA]</scope>
    <source>
        <strain evidence="3 4">Mal52</strain>
    </source>
</reference>
<keyword evidence="1" id="KW-1133">Transmembrane helix</keyword>
<evidence type="ECO:0000313" key="4">
    <source>
        <dbReference type="Proteomes" id="UP000319383"/>
    </source>
</evidence>
<dbReference type="Pfam" id="PF13519">
    <property type="entry name" value="VWA_2"/>
    <property type="match status" value="1"/>
</dbReference>
<dbReference type="SMART" id="SM00327">
    <property type="entry name" value="VWA"/>
    <property type="match status" value="1"/>
</dbReference>
<dbReference type="Proteomes" id="UP000319383">
    <property type="component" value="Chromosome"/>
</dbReference>
<evidence type="ECO:0000259" key="2">
    <source>
        <dbReference type="SMART" id="SM00327"/>
    </source>
</evidence>
<evidence type="ECO:0000256" key="1">
    <source>
        <dbReference type="SAM" id="Phobius"/>
    </source>
</evidence>
<keyword evidence="4" id="KW-1185">Reference proteome</keyword>
<dbReference type="PANTHER" id="PTHR37464:SF1">
    <property type="entry name" value="BLL2463 PROTEIN"/>
    <property type="match status" value="1"/>
</dbReference>
<accession>A0A517ZTQ9</accession>
<keyword evidence="1" id="KW-0812">Transmembrane</keyword>
<organism evidence="3 4">
    <name type="scientific">Symmachiella dynata</name>
    <dbReference type="NCBI Taxonomy" id="2527995"/>
    <lineage>
        <taxon>Bacteria</taxon>
        <taxon>Pseudomonadati</taxon>
        <taxon>Planctomycetota</taxon>
        <taxon>Planctomycetia</taxon>
        <taxon>Planctomycetales</taxon>
        <taxon>Planctomycetaceae</taxon>
        <taxon>Symmachiella</taxon>
    </lineage>
</organism>
<dbReference type="CDD" id="cd00198">
    <property type="entry name" value="vWFA"/>
    <property type="match status" value="1"/>
</dbReference>
<gene>
    <name evidence="3" type="ORF">Mal52_43360</name>
</gene>
<dbReference type="InterPro" id="IPR036465">
    <property type="entry name" value="vWFA_dom_sf"/>
</dbReference>
<dbReference type="InterPro" id="IPR024163">
    <property type="entry name" value="Aerotolerance_reg_N"/>
</dbReference>
<dbReference type="SUPFAM" id="SSF53300">
    <property type="entry name" value="vWA-like"/>
    <property type="match status" value="1"/>
</dbReference>
<feature type="domain" description="VWFA" evidence="2">
    <location>
        <begin position="89"/>
        <end position="261"/>
    </location>
</feature>
<dbReference type="PANTHER" id="PTHR37464">
    <property type="entry name" value="BLL2463 PROTEIN"/>
    <property type="match status" value="1"/>
</dbReference>
<keyword evidence="1" id="KW-0472">Membrane</keyword>
<name>A0A517ZTQ9_9PLAN</name>
<dbReference type="InterPro" id="IPR002035">
    <property type="entry name" value="VWF_A"/>
</dbReference>
<dbReference type="Pfam" id="PF07584">
    <property type="entry name" value="BatA"/>
    <property type="match status" value="1"/>
</dbReference>
<dbReference type="Gene3D" id="3.40.50.410">
    <property type="entry name" value="von Willebrand factor, type A domain"/>
    <property type="match status" value="1"/>
</dbReference>
<dbReference type="AlphaFoldDB" id="A0A517ZTQ9"/>